<dbReference type="Proteomes" id="UP000886653">
    <property type="component" value="Unassembled WGS sequence"/>
</dbReference>
<dbReference type="AlphaFoldDB" id="A0A9P6NAX4"/>
<evidence type="ECO:0000256" key="1">
    <source>
        <dbReference type="SAM" id="MobiDB-lite"/>
    </source>
</evidence>
<gene>
    <name evidence="2" type="ORF">CROQUDRAFT_136697</name>
</gene>
<accession>A0A9P6NAX4</accession>
<feature type="region of interest" description="Disordered" evidence="1">
    <location>
        <begin position="374"/>
        <end position="402"/>
    </location>
</feature>
<keyword evidence="3" id="KW-1185">Reference proteome</keyword>
<protein>
    <submittedName>
        <fullName evidence="2">Uncharacterized protein</fullName>
    </submittedName>
</protein>
<reference evidence="2" key="1">
    <citation type="submission" date="2013-11" db="EMBL/GenBank/DDBJ databases">
        <title>Genome sequence of the fusiform rust pathogen reveals effectors for host alternation and coevolution with pine.</title>
        <authorList>
            <consortium name="DOE Joint Genome Institute"/>
            <person name="Smith K."/>
            <person name="Pendleton A."/>
            <person name="Kubisiak T."/>
            <person name="Anderson C."/>
            <person name="Salamov A."/>
            <person name="Aerts A."/>
            <person name="Riley R."/>
            <person name="Clum A."/>
            <person name="Lindquist E."/>
            <person name="Ence D."/>
            <person name="Campbell M."/>
            <person name="Kronenberg Z."/>
            <person name="Feau N."/>
            <person name="Dhillon B."/>
            <person name="Hamelin R."/>
            <person name="Burleigh J."/>
            <person name="Smith J."/>
            <person name="Yandell M."/>
            <person name="Nelson C."/>
            <person name="Grigoriev I."/>
            <person name="Davis J."/>
        </authorList>
    </citation>
    <scope>NUCLEOTIDE SEQUENCE</scope>
    <source>
        <strain evidence="2">G11</strain>
    </source>
</reference>
<organism evidence="2 3">
    <name type="scientific">Cronartium quercuum f. sp. fusiforme G11</name>
    <dbReference type="NCBI Taxonomy" id="708437"/>
    <lineage>
        <taxon>Eukaryota</taxon>
        <taxon>Fungi</taxon>
        <taxon>Dikarya</taxon>
        <taxon>Basidiomycota</taxon>
        <taxon>Pucciniomycotina</taxon>
        <taxon>Pucciniomycetes</taxon>
        <taxon>Pucciniales</taxon>
        <taxon>Coleosporiaceae</taxon>
        <taxon>Cronartium</taxon>
    </lineage>
</organism>
<comment type="caution">
    <text evidence="2">The sequence shown here is derived from an EMBL/GenBank/DDBJ whole genome shotgun (WGS) entry which is preliminary data.</text>
</comment>
<name>A0A9P6NAX4_9BASI</name>
<sequence length="419" mass="47601">KSTSALAKEAVDLIYTGRWISDTIDQLNKEAKQLIEGVEEFKEEIETYHWSDHLGEAIDNIALEQAIEAIPLDNWASPIDSEPAIPPTAYPESVFTNTPRRFEPDEDSVSIATGYTDTQSQEAPPFLTSNISNIEKEQLYNQINLNNSINCTKNSESLESNSFNTDSYLNDLGRNKPFGIDSHSIDTELLGELPKNRIYQYRYWNTMDNKQSQGEGSNRMLAEIPQGIQDDIPVLQPATQMIIDPVTPRAVRLNENLDQNQEDITNKSHLVEIPGEVQLKDRTSVIDPIQKQTFLNIHEIHFKIFKNGKEELNEEKYKQGISLGRKSRQGLEALGMTKEEIEEEVKKWNPGEEAWNPYQWNSHRIARINKTFQVNVPQPSSSRKRKTPDSVSSKSGRLSKKAKALIKAQELLEGMSESD</sequence>
<evidence type="ECO:0000313" key="2">
    <source>
        <dbReference type="EMBL" id="KAG0140416.1"/>
    </source>
</evidence>
<dbReference type="EMBL" id="MU167445">
    <property type="protein sequence ID" value="KAG0140416.1"/>
    <property type="molecule type" value="Genomic_DNA"/>
</dbReference>
<evidence type="ECO:0000313" key="3">
    <source>
        <dbReference type="Proteomes" id="UP000886653"/>
    </source>
</evidence>
<proteinExistence type="predicted"/>
<feature type="non-terminal residue" evidence="2">
    <location>
        <position position="1"/>
    </location>
</feature>